<comment type="caution">
    <text evidence="2">The sequence shown here is derived from an EMBL/GenBank/DDBJ whole genome shotgun (WGS) entry which is preliminary data.</text>
</comment>
<proteinExistence type="predicted"/>
<evidence type="ECO:0000313" key="2">
    <source>
        <dbReference type="EMBL" id="KAK5994832.1"/>
    </source>
</evidence>
<dbReference type="Gene3D" id="3.10.450.10">
    <property type="match status" value="1"/>
</dbReference>
<protein>
    <submittedName>
        <fullName evidence="2">Uncharacterized protein</fullName>
    </submittedName>
</protein>
<evidence type="ECO:0000256" key="1">
    <source>
        <dbReference type="SAM" id="MobiDB-lite"/>
    </source>
</evidence>
<accession>A0ABR0SSB8</accession>
<evidence type="ECO:0000313" key="3">
    <source>
        <dbReference type="Proteomes" id="UP001338125"/>
    </source>
</evidence>
<reference evidence="2 3" key="1">
    <citation type="submission" date="2024-01" db="EMBL/GenBank/DDBJ databases">
        <title>Complete genome of Cladobotryum mycophilum ATHUM6906.</title>
        <authorList>
            <person name="Christinaki A.C."/>
            <person name="Myridakis A.I."/>
            <person name="Kouvelis V.N."/>
        </authorList>
    </citation>
    <scope>NUCLEOTIDE SEQUENCE [LARGE SCALE GENOMIC DNA]</scope>
    <source>
        <strain evidence="2 3">ATHUM6906</strain>
    </source>
</reference>
<organism evidence="2 3">
    <name type="scientific">Cladobotryum mycophilum</name>
    <dbReference type="NCBI Taxonomy" id="491253"/>
    <lineage>
        <taxon>Eukaryota</taxon>
        <taxon>Fungi</taxon>
        <taxon>Dikarya</taxon>
        <taxon>Ascomycota</taxon>
        <taxon>Pezizomycotina</taxon>
        <taxon>Sordariomycetes</taxon>
        <taxon>Hypocreomycetidae</taxon>
        <taxon>Hypocreales</taxon>
        <taxon>Hypocreaceae</taxon>
        <taxon>Cladobotryum</taxon>
    </lineage>
</organism>
<feature type="region of interest" description="Disordered" evidence="1">
    <location>
        <begin position="1"/>
        <end position="22"/>
    </location>
</feature>
<dbReference type="Proteomes" id="UP001338125">
    <property type="component" value="Unassembled WGS sequence"/>
</dbReference>
<dbReference type="EMBL" id="JAVFKD010000004">
    <property type="protein sequence ID" value="KAK5994832.1"/>
    <property type="molecule type" value="Genomic_DNA"/>
</dbReference>
<keyword evidence="3" id="KW-1185">Reference proteome</keyword>
<sequence length="110" mass="11916">MAVSLPRQGGVPGGYNDADPQDPQVKEAMKVFDDNLHTAFPDESNGCLKDLHAFSQVVNGMNYKFVKTFQKVVSGEDCSVAKGLMSKCTGVVYSSRDGRKSVTSLDCKHV</sequence>
<name>A0ABR0SSB8_9HYPO</name>
<gene>
    <name evidence="2" type="ORF">PT974_03218</name>
</gene>
<dbReference type="SUPFAM" id="SSF54403">
    <property type="entry name" value="Cystatin/monellin"/>
    <property type="match status" value="1"/>
</dbReference>
<dbReference type="InterPro" id="IPR046350">
    <property type="entry name" value="Cystatin_sf"/>
</dbReference>